<sequence length="84" mass="9548">ARYLCSVLEKIIKAEKGSIPPSHLKNSNIYIKYKDTQTFYASFSDLCLFSLTASPFFFCCFIAVAMGIRFIIMVTIWSAVFLNC</sequence>
<feature type="non-terminal residue" evidence="2">
    <location>
        <position position="1"/>
    </location>
</feature>
<keyword evidence="1" id="KW-0472">Membrane</keyword>
<feature type="non-terminal residue" evidence="2">
    <location>
        <position position="84"/>
    </location>
</feature>
<name>I7EPK4_HUMAN</name>
<protein>
    <submittedName>
        <fullName evidence="2">NKG2D membrane protein</fullName>
    </submittedName>
</protein>
<dbReference type="EMBL" id="JX403020">
    <property type="protein sequence ID" value="AFP20614.1"/>
    <property type="molecule type" value="Genomic_DNA"/>
</dbReference>
<organism evidence="2">
    <name type="scientific">Homo sapiens</name>
    <name type="common">Human</name>
    <dbReference type="NCBI Taxonomy" id="9606"/>
    <lineage>
        <taxon>Eukaryota</taxon>
        <taxon>Metazoa</taxon>
        <taxon>Chordata</taxon>
        <taxon>Craniata</taxon>
        <taxon>Vertebrata</taxon>
        <taxon>Euteleostomi</taxon>
        <taxon>Mammalia</taxon>
        <taxon>Eutheria</taxon>
        <taxon>Euarchontoglires</taxon>
        <taxon>Primates</taxon>
        <taxon>Haplorrhini</taxon>
        <taxon>Catarrhini</taxon>
        <taxon>Hominidae</taxon>
        <taxon>Homo</taxon>
    </lineage>
</organism>
<keyword evidence="1" id="KW-1133">Transmembrane helix</keyword>
<evidence type="ECO:0000256" key="1">
    <source>
        <dbReference type="SAM" id="Phobius"/>
    </source>
</evidence>
<accession>I7EPK4</accession>
<evidence type="ECO:0000313" key="2">
    <source>
        <dbReference type="EMBL" id="AFP20614.1"/>
    </source>
</evidence>
<proteinExistence type="predicted"/>
<gene>
    <name evidence="2" type="primary">NKG2D</name>
</gene>
<reference evidence="2" key="1">
    <citation type="submission" date="2012-07" db="EMBL/GenBank/DDBJ databases">
        <title>SNP identification of NKG2D gene in SLE Patients of South India.</title>
        <authorList>
            <person name="Chandirasekar R."/>
            <person name="Sasikala K."/>
            <person name="Vadivalagan C."/>
            <person name="Uthayakumar V."/>
            <person name="Kavitha H."/>
        </authorList>
    </citation>
    <scope>NUCLEOTIDE SEQUENCE</scope>
    <source>
        <tissue evidence="2">Blood</tissue>
    </source>
</reference>
<feature type="transmembrane region" description="Helical" evidence="1">
    <location>
        <begin position="55"/>
        <end position="82"/>
    </location>
</feature>
<dbReference type="AlphaFoldDB" id="I7EPK4"/>
<keyword evidence="1" id="KW-0812">Transmembrane</keyword>